<dbReference type="SUPFAM" id="SSF52540">
    <property type="entry name" value="P-loop containing nucleoside triphosphate hydrolases"/>
    <property type="match status" value="1"/>
</dbReference>
<keyword evidence="2" id="KW-1185">Reference proteome</keyword>
<sequence length="173" mass="19581">MESFGDTQTRLILIRGNSGTGKSALALAIRNSLPRGVAIVGQDLLRRNVLHVLDTKPSLAADYIEISARFALDRGLHVVVEGILREDIYGEMLRRMISGHRGVTRCYRYKISFQETLNRHMTKPNAAEFGENEMRQWWRDDDELVGVEETIIGPDQLLVDTVAMVIDDCGWRP</sequence>
<keyword evidence="1" id="KW-0418">Kinase</keyword>
<dbReference type="InterPro" id="IPR027417">
    <property type="entry name" value="P-loop_NTPase"/>
</dbReference>
<protein>
    <submittedName>
        <fullName evidence="1">Kinase</fullName>
    </submittedName>
</protein>
<dbReference type="Gene3D" id="3.40.50.300">
    <property type="entry name" value="P-loop containing nucleotide triphosphate hydrolases"/>
    <property type="match status" value="1"/>
</dbReference>
<dbReference type="EMBL" id="JAVRAD010000006">
    <property type="protein sequence ID" value="MDX8330438.1"/>
    <property type="molecule type" value="Genomic_DNA"/>
</dbReference>
<gene>
    <name evidence="1" type="ORF">RMS29_14460</name>
</gene>
<proteinExistence type="predicted"/>
<comment type="caution">
    <text evidence="1">The sequence shown here is derived from an EMBL/GenBank/DDBJ whole genome shotgun (WGS) entry which is preliminary data.</text>
</comment>
<dbReference type="GO" id="GO:0016301">
    <property type="term" value="F:kinase activity"/>
    <property type="evidence" value="ECO:0007669"/>
    <property type="project" value="UniProtKB-KW"/>
</dbReference>
<dbReference type="GeneID" id="86882865"/>
<organism evidence="1 2">
    <name type="scientific">Agrobacterium rosae</name>
    <dbReference type="NCBI Taxonomy" id="1972867"/>
    <lineage>
        <taxon>Bacteria</taxon>
        <taxon>Pseudomonadati</taxon>
        <taxon>Pseudomonadota</taxon>
        <taxon>Alphaproteobacteria</taxon>
        <taxon>Hyphomicrobiales</taxon>
        <taxon>Rhizobiaceae</taxon>
        <taxon>Rhizobium/Agrobacterium group</taxon>
        <taxon>Agrobacterium</taxon>
    </lineage>
</organism>
<keyword evidence="1" id="KW-0808">Transferase</keyword>
<dbReference type="Proteomes" id="UP001277561">
    <property type="component" value="Unassembled WGS sequence"/>
</dbReference>
<evidence type="ECO:0000313" key="1">
    <source>
        <dbReference type="EMBL" id="MDX8330438.1"/>
    </source>
</evidence>
<dbReference type="RefSeq" id="WP_197710899.1">
    <property type="nucleotide sequence ID" value="NZ_CP192764.1"/>
</dbReference>
<name>A0ABU4VY50_9HYPH</name>
<accession>A0ABU4VY50</accession>
<evidence type="ECO:0000313" key="2">
    <source>
        <dbReference type="Proteomes" id="UP001277561"/>
    </source>
</evidence>
<reference evidence="1" key="1">
    <citation type="journal article" date="2023" name="Phytobiomes J">
        <title>Deciphering the key players within the bacterial microbiota associated with aerial crown gall tumors on rhododendron: Insights into the gallobiome.</title>
        <authorList>
            <person name="Kuzmanovic N."/>
            <person name="Nesme J."/>
            <person name="Wolf J."/>
            <person name="Neumann-Schaal M."/>
            <person name="Petersen J."/>
            <person name="Fernandez-Gnecco G."/>
            <person name="Sproeer C."/>
            <person name="Bunk B."/>
            <person name="Overmann J."/>
            <person name="Sorensen S.J."/>
            <person name="Idczak E."/>
            <person name="Smalla K."/>
        </authorList>
    </citation>
    <scope>NUCLEOTIDE SEQUENCE [LARGE SCALE GENOMIC DNA]</scope>
    <source>
        <strain evidence="1">Rho-14.1</strain>
    </source>
</reference>